<dbReference type="Proteomes" id="UP001152024">
    <property type="component" value="Unassembled WGS sequence"/>
</dbReference>
<organism evidence="2 3">
    <name type="scientific">Fusarium equiseti</name>
    <name type="common">Fusarium scirpi</name>
    <dbReference type="NCBI Taxonomy" id="61235"/>
    <lineage>
        <taxon>Eukaryota</taxon>
        <taxon>Fungi</taxon>
        <taxon>Dikarya</taxon>
        <taxon>Ascomycota</taxon>
        <taxon>Pezizomycotina</taxon>
        <taxon>Sordariomycetes</taxon>
        <taxon>Hypocreomycetidae</taxon>
        <taxon>Hypocreales</taxon>
        <taxon>Nectriaceae</taxon>
        <taxon>Fusarium</taxon>
        <taxon>Fusarium incarnatum-equiseti species complex</taxon>
    </lineage>
</organism>
<feature type="signal peptide" evidence="1">
    <location>
        <begin position="1"/>
        <end position="21"/>
    </location>
</feature>
<reference evidence="2" key="1">
    <citation type="submission" date="2022-09" db="EMBL/GenBank/DDBJ databases">
        <title>Fusarium specimens isolated from Avocado Roots.</title>
        <authorList>
            <person name="Stajich J."/>
            <person name="Roper C."/>
            <person name="Heimlech-Rivalta G."/>
        </authorList>
    </citation>
    <scope>NUCLEOTIDE SEQUENCE</scope>
    <source>
        <strain evidence="2">CF00095</strain>
    </source>
</reference>
<name>A0ABQ8RN86_FUSEQ</name>
<keyword evidence="1" id="KW-0732">Signal</keyword>
<feature type="chain" id="PRO_5047009546" evidence="1">
    <location>
        <begin position="22"/>
        <end position="139"/>
    </location>
</feature>
<evidence type="ECO:0000313" key="3">
    <source>
        <dbReference type="Proteomes" id="UP001152024"/>
    </source>
</evidence>
<sequence>MQISATNIIALAGALASVADATGSTVTISRIRDSSRSALCGNRACCQPYCIIEWKDNKYCPGGWATEVGGTCKMASTTKAGSIVKAGCGGMTYQWGSESLVFRAPDAINAWDASAIKKTSCPKPNSCNAPTTTCKISNP</sequence>
<evidence type="ECO:0000256" key="1">
    <source>
        <dbReference type="SAM" id="SignalP"/>
    </source>
</evidence>
<keyword evidence="3" id="KW-1185">Reference proteome</keyword>
<gene>
    <name evidence="2" type="ORF">NW768_002389</name>
</gene>
<accession>A0ABQ8RN86</accession>
<proteinExistence type="predicted"/>
<evidence type="ECO:0000313" key="2">
    <source>
        <dbReference type="EMBL" id="KAJ4138546.1"/>
    </source>
</evidence>
<comment type="caution">
    <text evidence="2">The sequence shown here is derived from an EMBL/GenBank/DDBJ whole genome shotgun (WGS) entry which is preliminary data.</text>
</comment>
<protein>
    <submittedName>
        <fullName evidence="2">Uncharacterized protein</fullName>
    </submittedName>
</protein>
<dbReference type="EMBL" id="JAOQBH010000003">
    <property type="protein sequence ID" value="KAJ4138546.1"/>
    <property type="molecule type" value="Genomic_DNA"/>
</dbReference>